<dbReference type="CDD" id="cd00099">
    <property type="entry name" value="IgV"/>
    <property type="match status" value="1"/>
</dbReference>
<dbReference type="GO" id="GO:0009617">
    <property type="term" value="P:response to bacterium"/>
    <property type="evidence" value="ECO:0007669"/>
    <property type="project" value="TreeGrafter"/>
</dbReference>
<evidence type="ECO:0000256" key="3">
    <source>
        <dbReference type="ARBA" id="ARBA00022729"/>
    </source>
</evidence>
<dbReference type="InterPro" id="IPR013783">
    <property type="entry name" value="Ig-like_fold"/>
</dbReference>
<keyword evidence="8" id="KW-1133">Transmembrane helix</keyword>
<keyword evidence="8" id="KW-0812">Transmembrane</keyword>
<proteinExistence type="predicted"/>
<evidence type="ECO:0000256" key="1">
    <source>
        <dbReference type="ARBA" id="ARBA00004236"/>
    </source>
</evidence>
<dbReference type="InterPro" id="IPR052051">
    <property type="entry name" value="TCR_complex_component"/>
</dbReference>
<dbReference type="InterPro" id="IPR007110">
    <property type="entry name" value="Ig-like_dom"/>
</dbReference>
<dbReference type="PANTHER" id="PTHR19433">
    <property type="entry name" value="T-CELL RECEPTOR ALPHA CHAIN V REGION-RELATED"/>
    <property type="match status" value="1"/>
</dbReference>
<keyword evidence="6" id="KW-1015">Disulfide bond</keyword>
<evidence type="ECO:0000313" key="10">
    <source>
        <dbReference type="Ensembl" id="ENSFHEP00000016408.1"/>
    </source>
</evidence>
<keyword evidence="5 8" id="KW-0472">Membrane</keyword>
<dbReference type="GO" id="GO:0002376">
    <property type="term" value="P:immune system process"/>
    <property type="evidence" value="ECO:0007669"/>
    <property type="project" value="UniProtKB-KW"/>
</dbReference>
<dbReference type="STRING" id="8078.ENSFHEP00000016408"/>
<keyword evidence="3" id="KW-0732">Signal</keyword>
<dbReference type="PROSITE" id="PS50835">
    <property type="entry name" value="IG_LIKE"/>
    <property type="match status" value="1"/>
</dbReference>
<dbReference type="InterPro" id="IPR003599">
    <property type="entry name" value="Ig_sub"/>
</dbReference>
<dbReference type="Ensembl" id="ENSFHET00000033580.1">
    <property type="protein sequence ID" value="ENSFHEP00000016408.1"/>
    <property type="gene ID" value="ENSFHEG00000018085.1"/>
</dbReference>
<evidence type="ECO:0000256" key="5">
    <source>
        <dbReference type="ARBA" id="ARBA00023136"/>
    </source>
</evidence>
<evidence type="ECO:0000256" key="8">
    <source>
        <dbReference type="SAM" id="Phobius"/>
    </source>
</evidence>
<protein>
    <submittedName>
        <fullName evidence="10">Uncharacterized LOC105923013</fullName>
    </submittedName>
</protein>
<dbReference type="AlphaFoldDB" id="A0A3Q2PRS2"/>
<keyword evidence="7" id="KW-0325">Glycoprotein</keyword>
<evidence type="ECO:0000256" key="4">
    <source>
        <dbReference type="ARBA" id="ARBA00022859"/>
    </source>
</evidence>
<reference evidence="10" key="1">
    <citation type="submission" date="2025-08" db="UniProtKB">
        <authorList>
            <consortium name="Ensembl"/>
        </authorList>
    </citation>
    <scope>IDENTIFICATION</scope>
</reference>
<dbReference type="PANTHER" id="PTHR19433:SF133">
    <property type="entry name" value="IMMUNE-TYPE RECEPTOR 5 PRECURSOR-RELATED"/>
    <property type="match status" value="1"/>
</dbReference>
<comment type="subcellular location">
    <subcellularLocation>
        <location evidence="1">Cell membrane</location>
    </subcellularLocation>
</comment>
<evidence type="ECO:0000313" key="11">
    <source>
        <dbReference type="Proteomes" id="UP000265000"/>
    </source>
</evidence>
<reference evidence="10" key="2">
    <citation type="submission" date="2025-09" db="UniProtKB">
        <authorList>
            <consortium name="Ensembl"/>
        </authorList>
    </citation>
    <scope>IDENTIFICATION</scope>
</reference>
<dbReference type="InterPro" id="IPR036179">
    <property type="entry name" value="Ig-like_dom_sf"/>
</dbReference>
<organism evidence="10 11">
    <name type="scientific">Fundulus heteroclitus</name>
    <name type="common">Killifish</name>
    <name type="synonym">Mummichog</name>
    <dbReference type="NCBI Taxonomy" id="8078"/>
    <lineage>
        <taxon>Eukaryota</taxon>
        <taxon>Metazoa</taxon>
        <taxon>Chordata</taxon>
        <taxon>Craniata</taxon>
        <taxon>Vertebrata</taxon>
        <taxon>Euteleostomi</taxon>
        <taxon>Actinopterygii</taxon>
        <taxon>Neopterygii</taxon>
        <taxon>Teleostei</taxon>
        <taxon>Neoteleostei</taxon>
        <taxon>Acanthomorphata</taxon>
        <taxon>Ovalentaria</taxon>
        <taxon>Atherinomorphae</taxon>
        <taxon>Cyprinodontiformes</taxon>
        <taxon>Fundulidae</taxon>
        <taxon>Fundulus</taxon>
    </lineage>
</organism>
<evidence type="ECO:0000256" key="7">
    <source>
        <dbReference type="ARBA" id="ARBA00023180"/>
    </source>
</evidence>
<feature type="transmembrane region" description="Helical" evidence="8">
    <location>
        <begin position="203"/>
        <end position="225"/>
    </location>
</feature>
<dbReference type="Proteomes" id="UP000265000">
    <property type="component" value="Unplaced"/>
</dbReference>
<accession>A0A3Q2PRS2</accession>
<dbReference type="SUPFAM" id="SSF48726">
    <property type="entry name" value="Immunoglobulin"/>
    <property type="match status" value="2"/>
</dbReference>
<dbReference type="GeneTree" id="ENSGT01030000234530"/>
<feature type="domain" description="Ig-like" evidence="9">
    <location>
        <begin position="84"/>
        <end position="184"/>
    </location>
</feature>
<keyword evidence="11" id="KW-1185">Reference proteome</keyword>
<evidence type="ECO:0000256" key="6">
    <source>
        <dbReference type="ARBA" id="ARBA00023157"/>
    </source>
</evidence>
<dbReference type="GO" id="GO:0005886">
    <property type="term" value="C:plasma membrane"/>
    <property type="evidence" value="ECO:0007669"/>
    <property type="project" value="UniProtKB-SubCell"/>
</dbReference>
<dbReference type="SMART" id="SM00409">
    <property type="entry name" value="IG"/>
    <property type="match status" value="2"/>
</dbReference>
<name>A0A3Q2PRS2_FUNHE</name>
<keyword evidence="4" id="KW-0391">Immunity</keyword>
<sequence length="289" mass="32571">MFWIRFTSGNWPEYLGQTITLDYARVTRNRHFTSKQEKGTFILHIKEAQRNDTGLYYCIKVENLKLVFVNGTFLKVKGQEAGISASTQVPLSDPLYPGDPVTLQCSVLFDCKGTECPSDHRVFWFRAGSDESHPSVIDVDGKSGKECVRSLEAPKCVYSFSKNVSSSDTGTFYCAVATNEEIIFGNGTKLDVQEQSNLWKSKILLLLCVVVAACLVVIMCLIYILKKKTHDFCNDAVTGHGAQQKEQENSLVYCAQTFTRSKGGKAERRKVKVTHEETTYTRIKDFRIQ</sequence>
<dbReference type="Gene3D" id="2.60.40.10">
    <property type="entry name" value="Immunoglobulins"/>
    <property type="match status" value="2"/>
</dbReference>
<evidence type="ECO:0000256" key="2">
    <source>
        <dbReference type="ARBA" id="ARBA00022475"/>
    </source>
</evidence>
<keyword evidence="2" id="KW-1003">Cell membrane</keyword>
<evidence type="ECO:0000259" key="9">
    <source>
        <dbReference type="PROSITE" id="PS50835"/>
    </source>
</evidence>